<evidence type="ECO:0000256" key="5">
    <source>
        <dbReference type="ARBA" id="ARBA00022898"/>
    </source>
</evidence>
<keyword evidence="3 6" id="KW-0032">Aminotransferase</keyword>
<dbReference type="PANTHER" id="PTHR46383">
    <property type="entry name" value="ASPARTATE AMINOTRANSFERASE"/>
    <property type="match status" value="1"/>
</dbReference>
<dbReference type="PRINTS" id="PR00753">
    <property type="entry name" value="ACCSYNTHASE"/>
</dbReference>
<dbReference type="CDD" id="cd00609">
    <property type="entry name" value="AAT_like"/>
    <property type="match status" value="1"/>
</dbReference>
<proteinExistence type="inferred from homology"/>
<name>A0ABM8YS37_9BACI</name>
<dbReference type="EC" id="2.6.1.-" evidence="6"/>
<comment type="similarity">
    <text evidence="2 6">Belongs to the class-I pyridoxal-phosphate-dependent aminotransferase family.</text>
</comment>
<dbReference type="PANTHER" id="PTHR46383:SF1">
    <property type="entry name" value="ASPARTATE AMINOTRANSFERASE"/>
    <property type="match status" value="1"/>
</dbReference>
<dbReference type="EMBL" id="CAKJTJ010000024">
    <property type="protein sequence ID" value="CAG9622620.1"/>
    <property type="molecule type" value="Genomic_DNA"/>
</dbReference>
<comment type="cofactor">
    <cofactor evidence="1 6">
        <name>pyridoxal 5'-phosphate</name>
        <dbReference type="ChEBI" id="CHEBI:597326"/>
    </cofactor>
</comment>
<dbReference type="InterPro" id="IPR015422">
    <property type="entry name" value="PyrdxlP-dep_Trfase_small"/>
</dbReference>
<dbReference type="InterPro" id="IPR004839">
    <property type="entry name" value="Aminotransferase_I/II_large"/>
</dbReference>
<evidence type="ECO:0000256" key="1">
    <source>
        <dbReference type="ARBA" id="ARBA00001933"/>
    </source>
</evidence>
<dbReference type="SUPFAM" id="SSF53383">
    <property type="entry name" value="PLP-dependent transferases"/>
    <property type="match status" value="1"/>
</dbReference>
<dbReference type="Pfam" id="PF00155">
    <property type="entry name" value="Aminotran_1_2"/>
    <property type="match status" value="1"/>
</dbReference>
<protein>
    <recommendedName>
        <fullName evidence="6">Aminotransferase</fullName>
        <ecNumber evidence="6">2.6.1.-</ecNumber>
    </recommendedName>
</protein>
<dbReference type="Gene3D" id="3.90.1150.10">
    <property type="entry name" value="Aspartate Aminotransferase, domain 1"/>
    <property type="match status" value="1"/>
</dbReference>
<feature type="domain" description="Aminotransferase class I/classII large" evidence="7">
    <location>
        <begin position="31"/>
        <end position="385"/>
    </location>
</feature>
<keyword evidence="9" id="KW-1185">Reference proteome</keyword>
<gene>
    <name evidence="8" type="ORF">BACCIP111883_03411</name>
</gene>
<keyword evidence="5" id="KW-0663">Pyridoxal phosphate</keyword>
<evidence type="ECO:0000256" key="3">
    <source>
        <dbReference type="ARBA" id="ARBA00022576"/>
    </source>
</evidence>
<evidence type="ECO:0000259" key="7">
    <source>
        <dbReference type="Pfam" id="PF00155"/>
    </source>
</evidence>
<comment type="caution">
    <text evidence="8">The sequence shown here is derived from an EMBL/GenBank/DDBJ whole genome shotgun (WGS) entry which is preliminary data.</text>
</comment>
<evidence type="ECO:0000256" key="2">
    <source>
        <dbReference type="ARBA" id="ARBA00007441"/>
    </source>
</evidence>
<dbReference type="InterPro" id="IPR015424">
    <property type="entry name" value="PyrdxlP-dep_Trfase"/>
</dbReference>
<keyword evidence="4 6" id="KW-0808">Transferase</keyword>
<dbReference type="PROSITE" id="PS00105">
    <property type="entry name" value="AA_TRANSFER_CLASS_1"/>
    <property type="match status" value="1"/>
</dbReference>
<evidence type="ECO:0000313" key="8">
    <source>
        <dbReference type="EMBL" id="CAG9622620.1"/>
    </source>
</evidence>
<accession>A0ABM8YS37</accession>
<dbReference type="InterPro" id="IPR004838">
    <property type="entry name" value="NHTrfase_class1_PyrdxlP-BS"/>
</dbReference>
<dbReference type="Proteomes" id="UP000789833">
    <property type="component" value="Unassembled WGS sequence"/>
</dbReference>
<evidence type="ECO:0000256" key="6">
    <source>
        <dbReference type="RuleBase" id="RU000481"/>
    </source>
</evidence>
<sequence>MKLAKRVSTLSPSTTLEITAKAKDLKDAGHDVIGLGAGEPDFNTPAHILEAAKDAMEKGFTKYTPSGGLPALKKEIINKLQHDQRITYLPSEIIVCIGAKHALYTLFQVILDKGDEVIIPTPYWVSYPEQVKLAEGVPVYVEGKEENQFKITVEQLKQSITPKTKALVINSPSNPTGMIYTKEELLELGKVCLENDILIVSDEIYEKLLYDGNKHFSIAELSPELKEQTIIINGVSKSHSMTGWRIGYAAGNQMIISAMTNLASHSTSNPTSISQYATIAAYQGPQDEVEMMRKAFESRLNIIFEKLNKIPGFHCLKPQGAFYLFPKAIDAAKMAGFNDVDSFVKALLEEEKVALVPGSGFGANDYVRLSYATSLDLLEKAVERIANYMAKVAIK</sequence>
<organism evidence="8 9">
    <name type="scientific">Sutcliffiella rhizosphaerae</name>
    <dbReference type="NCBI Taxonomy" id="2880967"/>
    <lineage>
        <taxon>Bacteria</taxon>
        <taxon>Bacillati</taxon>
        <taxon>Bacillota</taxon>
        <taxon>Bacilli</taxon>
        <taxon>Bacillales</taxon>
        <taxon>Bacillaceae</taxon>
        <taxon>Sutcliffiella</taxon>
    </lineage>
</organism>
<dbReference type="InterPro" id="IPR050596">
    <property type="entry name" value="AspAT/PAT-like"/>
</dbReference>
<dbReference type="RefSeq" id="WP_230503330.1">
    <property type="nucleotide sequence ID" value="NZ_CAKJTJ010000024.1"/>
</dbReference>
<reference evidence="8 9" key="1">
    <citation type="submission" date="2021-10" db="EMBL/GenBank/DDBJ databases">
        <authorList>
            <person name="Criscuolo A."/>
        </authorList>
    </citation>
    <scope>NUCLEOTIDE SEQUENCE [LARGE SCALE GENOMIC DNA]</scope>
    <source>
        <strain evidence="9">CIP 111883</strain>
    </source>
</reference>
<dbReference type="InterPro" id="IPR015421">
    <property type="entry name" value="PyrdxlP-dep_Trfase_major"/>
</dbReference>
<dbReference type="Gene3D" id="3.40.640.10">
    <property type="entry name" value="Type I PLP-dependent aspartate aminotransferase-like (Major domain)"/>
    <property type="match status" value="1"/>
</dbReference>
<evidence type="ECO:0000256" key="4">
    <source>
        <dbReference type="ARBA" id="ARBA00022679"/>
    </source>
</evidence>
<dbReference type="GO" id="GO:0004069">
    <property type="term" value="F:L-aspartate:2-oxoglutarate aminotransferase activity"/>
    <property type="evidence" value="ECO:0007669"/>
    <property type="project" value="UniProtKB-EC"/>
</dbReference>
<evidence type="ECO:0000313" key="9">
    <source>
        <dbReference type="Proteomes" id="UP000789833"/>
    </source>
</evidence>